<sequence length="73" mass="8302">MDSDIDMRLHDHVALAEIELYAEVLIAVATADRRLTIAELDAVLGVAPRRPRRDPRTPHPRRHRRAPSSRFPG</sequence>
<reference evidence="3" key="1">
    <citation type="journal article" date="2019" name="Int. J. Syst. Evol. Microbiol.">
        <title>The Global Catalogue of Microorganisms (GCM) 10K type strain sequencing project: providing services to taxonomists for standard genome sequencing and annotation.</title>
        <authorList>
            <consortium name="The Broad Institute Genomics Platform"/>
            <consortium name="The Broad Institute Genome Sequencing Center for Infectious Disease"/>
            <person name="Wu L."/>
            <person name="Ma J."/>
        </authorList>
    </citation>
    <scope>NUCLEOTIDE SEQUENCE [LARGE SCALE GENOMIC DNA]</scope>
    <source>
        <strain evidence="3">XZYJ18</strain>
    </source>
</reference>
<evidence type="ECO:0000313" key="3">
    <source>
        <dbReference type="Proteomes" id="UP001595923"/>
    </source>
</evidence>
<protein>
    <submittedName>
        <fullName evidence="2">Uncharacterized protein</fullName>
    </submittedName>
</protein>
<comment type="caution">
    <text evidence="2">The sequence shown here is derived from an EMBL/GenBank/DDBJ whole genome shotgun (WGS) entry which is preliminary data.</text>
</comment>
<organism evidence="2 3">
    <name type="scientific">Nocardiopsis mangrovi</name>
    <dbReference type="NCBI Taxonomy" id="1179818"/>
    <lineage>
        <taxon>Bacteria</taxon>
        <taxon>Bacillati</taxon>
        <taxon>Actinomycetota</taxon>
        <taxon>Actinomycetes</taxon>
        <taxon>Streptosporangiales</taxon>
        <taxon>Nocardiopsidaceae</taxon>
        <taxon>Nocardiopsis</taxon>
    </lineage>
</organism>
<keyword evidence="3" id="KW-1185">Reference proteome</keyword>
<feature type="region of interest" description="Disordered" evidence="1">
    <location>
        <begin position="47"/>
        <end position="73"/>
    </location>
</feature>
<dbReference type="RefSeq" id="WP_378580489.1">
    <property type="nucleotide sequence ID" value="NZ_JBHSFQ010000057.1"/>
</dbReference>
<feature type="compositionally biased region" description="Basic residues" evidence="1">
    <location>
        <begin position="49"/>
        <end position="67"/>
    </location>
</feature>
<dbReference type="Proteomes" id="UP001595923">
    <property type="component" value="Unassembled WGS sequence"/>
</dbReference>
<dbReference type="EMBL" id="JBHSFQ010000057">
    <property type="protein sequence ID" value="MFC4565997.1"/>
    <property type="molecule type" value="Genomic_DNA"/>
</dbReference>
<evidence type="ECO:0000256" key="1">
    <source>
        <dbReference type="SAM" id="MobiDB-lite"/>
    </source>
</evidence>
<gene>
    <name evidence="2" type="ORF">ACFO4E_29435</name>
</gene>
<accession>A0ABV9E4Z2</accession>
<proteinExistence type="predicted"/>
<evidence type="ECO:0000313" key="2">
    <source>
        <dbReference type="EMBL" id="MFC4565997.1"/>
    </source>
</evidence>
<name>A0ABV9E4Z2_9ACTN</name>